<accession>A0ABN8APT7</accession>
<dbReference type="Pfam" id="PF02544">
    <property type="entry name" value="Steroid_dh"/>
    <property type="match status" value="1"/>
</dbReference>
<evidence type="ECO:0000313" key="12">
    <source>
        <dbReference type="Proteomes" id="UP001153292"/>
    </source>
</evidence>
<protein>
    <recommendedName>
        <fullName evidence="7 9">Polyprenal reductase</fullName>
        <ecNumber evidence="2 9">1.3.1.94</ecNumber>
    </recommendedName>
</protein>
<comment type="function">
    <text evidence="9">Plays a key role in early steps of protein N-linked glycosylation by being involved in the conversion of polyprenol into dolichol. Acts as a polyprenal reductase that mediates the reduction of polyprenal into dolichal in a NADP-dependent mechanism. Dolichols are required for the synthesis of dolichol-linked monosaccharides and the oligosaccharide precursor used for N-glycosylation.</text>
</comment>
<evidence type="ECO:0000256" key="8">
    <source>
        <dbReference type="ARBA" id="ARBA00049427"/>
    </source>
</evidence>
<keyword evidence="12" id="KW-1185">Reference proteome</keyword>
<evidence type="ECO:0000256" key="4">
    <source>
        <dbReference type="ARBA" id="ARBA00022989"/>
    </source>
</evidence>
<dbReference type="Proteomes" id="UP001153292">
    <property type="component" value="Chromosome 1"/>
</dbReference>
<feature type="transmembrane region" description="Helical" evidence="9">
    <location>
        <begin position="107"/>
        <end position="127"/>
    </location>
</feature>
<feature type="transmembrane region" description="Helical" evidence="9">
    <location>
        <begin position="249"/>
        <end position="271"/>
    </location>
</feature>
<comment type="catalytic activity">
    <reaction evidence="8 9">
        <text>a di-trans,poly-cis-dolichal + NADP(+) = a di-trans,poly-cis-polyprenal + NADPH + H(+)</text>
        <dbReference type="Rhea" id="RHEA:80727"/>
        <dbReference type="Rhea" id="RHEA-COMP:19536"/>
        <dbReference type="Rhea" id="RHEA-COMP:19537"/>
        <dbReference type="ChEBI" id="CHEBI:15378"/>
        <dbReference type="ChEBI" id="CHEBI:57783"/>
        <dbReference type="ChEBI" id="CHEBI:58349"/>
        <dbReference type="ChEBI" id="CHEBI:231623"/>
        <dbReference type="ChEBI" id="CHEBI:231637"/>
        <dbReference type="EC" id="1.3.1.94"/>
    </reaction>
    <physiologicalReaction direction="right-to-left" evidence="8 9">
        <dbReference type="Rhea" id="RHEA:80729"/>
    </physiologicalReaction>
</comment>
<feature type="transmembrane region" description="Helical" evidence="9">
    <location>
        <begin position="147"/>
        <end position="165"/>
    </location>
</feature>
<keyword evidence="5 9" id="KW-0472">Membrane</keyword>
<evidence type="ECO:0000256" key="1">
    <source>
        <dbReference type="ARBA" id="ARBA00004127"/>
    </source>
</evidence>
<keyword evidence="9" id="KW-0560">Oxidoreductase</keyword>
<dbReference type="InterPro" id="IPR039698">
    <property type="entry name" value="Dfg10/SRD5A3"/>
</dbReference>
<comment type="pathway">
    <text evidence="9">Protein modification; protein glycosylation.</text>
</comment>
<evidence type="ECO:0000256" key="6">
    <source>
        <dbReference type="ARBA" id="ARBA00046320"/>
    </source>
</evidence>
<gene>
    <name evidence="11" type="ORF">CHILSU_LOCUS454</name>
</gene>
<keyword evidence="9" id="KW-0521">NADP</keyword>
<evidence type="ECO:0000256" key="5">
    <source>
        <dbReference type="ARBA" id="ARBA00023136"/>
    </source>
</evidence>
<evidence type="ECO:0000256" key="3">
    <source>
        <dbReference type="ARBA" id="ARBA00022692"/>
    </source>
</evidence>
<dbReference type="EMBL" id="OU963894">
    <property type="protein sequence ID" value="CAH0397384.1"/>
    <property type="molecule type" value="Genomic_DNA"/>
</dbReference>
<dbReference type="PROSITE" id="PS50244">
    <property type="entry name" value="S5A_REDUCTASE"/>
    <property type="match status" value="1"/>
</dbReference>
<dbReference type="PANTHER" id="PTHR14624:SF0">
    <property type="entry name" value="POLYPRENOL REDUCTASE"/>
    <property type="match status" value="1"/>
</dbReference>
<keyword evidence="3 9" id="KW-0812">Transmembrane</keyword>
<evidence type="ECO:0000259" key="10">
    <source>
        <dbReference type="Pfam" id="PF02544"/>
    </source>
</evidence>
<evidence type="ECO:0000256" key="7">
    <source>
        <dbReference type="ARBA" id="ARBA00047186"/>
    </source>
</evidence>
<sequence>MLNILDIIFVGLASAITFTGFLINNFEKHVPAFIIKGFKYGSFAYKGPEANFLNVIEIPKSWYKHFYLFASCFGSATLAYIFLVYHFEYNVNRYVSLILRIFLEQDAPAVSAAAVTIATALMILQCLRRFYETYFLQVFAKSSKMNLSHYLAGIIHYFACYVAAIGQAPLFCGSQNRGIVIWNDTHTKILAVPCILIYMWAWYEQYQSNIIFANLRKDKKSGQVITEDHRVPNGRLFHYVSSPHRMCEVILYTALLLLIPTRTFFCIYLWVLANQVQTAIQAHEWYKKTFENYPKNRFAIFPGLV</sequence>
<dbReference type="EC" id="1.3.1.94" evidence="2 9"/>
<dbReference type="PANTHER" id="PTHR14624">
    <property type="entry name" value="DFG10 PROTEIN"/>
    <property type="match status" value="1"/>
</dbReference>
<evidence type="ECO:0000313" key="11">
    <source>
        <dbReference type="EMBL" id="CAH0397384.1"/>
    </source>
</evidence>
<reference evidence="11" key="1">
    <citation type="submission" date="2021-12" db="EMBL/GenBank/DDBJ databases">
        <authorList>
            <person name="King R."/>
        </authorList>
    </citation>
    <scope>NUCLEOTIDE SEQUENCE</scope>
</reference>
<proteinExistence type="inferred from homology"/>
<dbReference type="InterPro" id="IPR001104">
    <property type="entry name" value="3-oxo-5_a-steroid_4-DH_C"/>
</dbReference>
<comment type="subcellular location">
    <subcellularLocation>
        <location evidence="1">Endomembrane system</location>
        <topology evidence="1">Multi-pass membrane protein</topology>
    </subcellularLocation>
    <subcellularLocation>
        <location evidence="9">Endoplasmic reticulum membrane</location>
    </subcellularLocation>
</comment>
<name>A0ABN8APT7_CHISP</name>
<keyword evidence="9" id="KW-0256">Endoplasmic reticulum</keyword>
<keyword evidence="4 9" id="KW-1133">Transmembrane helix</keyword>
<evidence type="ECO:0000256" key="2">
    <source>
        <dbReference type="ARBA" id="ARBA00012522"/>
    </source>
</evidence>
<organism evidence="11 12">
    <name type="scientific">Chilo suppressalis</name>
    <name type="common">Asiatic rice borer moth</name>
    <dbReference type="NCBI Taxonomy" id="168631"/>
    <lineage>
        <taxon>Eukaryota</taxon>
        <taxon>Metazoa</taxon>
        <taxon>Ecdysozoa</taxon>
        <taxon>Arthropoda</taxon>
        <taxon>Hexapoda</taxon>
        <taxon>Insecta</taxon>
        <taxon>Pterygota</taxon>
        <taxon>Neoptera</taxon>
        <taxon>Endopterygota</taxon>
        <taxon>Lepidoptera</taxon>
        <taxon>Glossata</taxon>
        <taxon>Ditrysia</taxon>
        <taxon>Pyraloidea</taxon>
        <taxon>Crambidae</taxon>
        <taxon>Crambinae</taxon>
        <taxon>Chilo</taxon>
    </lineage>
</organism>
<evidence type="ECO:0000256" key="9">
    <source>
        <dbReference type="RuleBase" id="RU367081"/>
    </source>
</evidence>
<feature type="transmembrane region" description="Helical" evidence="9">
    <location>
        <begin position="6"/>
        <end position="26"/>
    </location>
</feature>
<feature type="transmembrane region" description="Helical" evidence="9">
    <location>
        <begin position="66"/>
        <end position="87"/>
    </location>
</feature>
<feature type="domain" description="3-oxo-5-alpha-steroid 4-dehydrogenase C-terminal" evidence="10">
    <location>
        <begin position="184"/>
        <end position="303"/>
    </location>
</feature>
<comment type="similarity">
    <text evidence="6 9">Belongs to the steroid 5-alpha reductase family. Polyprenal reductase subfamily.</text>
</comment>